<evidence type="ECO:0000256" key="1">
    <source>
        <dbReference type="ARBA" id="ARBA00023125"/>
    </source>
</evidence>
<sequence length="161" mass="17712">MTHVYVPNTSRRLCDTNPDHRPDVRNSSASTAERRLRRTSSEPRTRTPAHTAEHPTAPCHRVGRLVVDAGPRRAWVDGLQLRLTCMEFELLAHLAANPGKGFSRSRLMQLVWQRDAPGDLATVDTHIDHLRDKLGVSQGPSIRTTPTAGYALTAQAPAPAA</sequence>
<keyword evidence="1 2" id="KW-0238">DNA-binding</keyword>
<protein>
    <recommendedName>
        <fullName evidence="4">OmpR/PhoB-type domain-containing protein</fullName>
    </recommendedName>
</protein>
<dbReference type="InterPro" id="IPR036388">
    <property type="entry name" value="WH-like_DNA-bd_sf"/>
</dbReference>
<reference evidence="6" key="1">
    <citation type="journal article" date="2019" name="Int. J. Syst. Evol. Microbiol.">
        <title>The Global Catalogue of Microorganisms (GCM) 10K type strain sequencing project: providing services to taxonomists for standard genome sequencing and annotation.</title>
        <authorList>
            <consortium name="The Broad Institute Genomics Platform"/>
            <consortium name="The Broad Institute Genome Sequencing Center for Infectious Disease"/>
            <person name="Wu L."/>
            <person name="Ma J."/>
        </authorList>
    </citation>
    <scope>NUCLEOTIDE SEQUENCE [LARGE SCALE GENOMIC DNA]</scope>
    <source>
        <strain evidence="6">JCM 4594</strain>
    </source>
</reference>
<evidence type="ECO:0000313" key="5">
    <source>
        <dbReference type="EMBL" id="GGY13926.1"/>
    </source>
</evidence>
<dbReference type="InterPro" id="IPR001867">
    <property type="entry name" value="OmpR/PhoB-type_DNA-bd"/>
</dbReference>
<evidence type="ECO:0000256" key="2">
    <source>
        <dbReference type="PROSITE-ProRule" id="PRU01091"/>
    </source>
</evidence>
<dbReference type="Gene3D" id="1.10.10.10">
    <property type="entry name" value="Winged helix-like DNA-binding domain superfamily/Winged helix DNA-binding domain"/>
    <property type="match status" value="1"/>
</dbReference>
<evidence type="ECO:0000313" key="6">
    <source>
        <dbReference type="Proteomes" id="UP000600946"/>
    </source>
</evidence>
<dbReference type="Pfam" id="PF00486">
    <property type="entry name" value="Trans_reg_C"/>
    <property type="match status" value="1"/>
</dbReference>
<dbReference type="CDD" id="cd00383">
    <property type="entry name" value="trans_reg_C"/>
    <property type="match status" value="1"/>
</dbReference>
<name>A0ABQ2ZFJ4_9ACTN</name>
<proteinExistence type="predicted"/>
<feature type="region of interest" description="Disordered" evidence="3">
    <location>
        <begin position="1"/>
        <end position="56"/>
    </location>
</feature>
<evidence type="ECO:0000256" key="3">
    <source>
        <dbReference type="SAM" id="MobiDB-lite"/>
    </source>
</evidence>
<accession>A0ABQ2ZFJ4</accession>
<dbReference type="PROSITE" id="PS51755">
    <property type="entry name" value="OMPR_PHOB"/>
    <property type="match status" value="1"/>
</dbReference>
<evidence type="ECO:0000259" key="4">
    <source>
        <dbReference type="PROSITE" id="PS51755"/>
    </source>
</evidence>
<dbReference type="InterPro" id="IPR016032">
    <property type="entry name" value="Sig_transdc_resp-reg_C-effctor"/>
</dbReference>
<organism evidence="5 6">
    <name type="scientific">Streptomyces xanthochromogenes</name>
    <dbReference type="NCBI Taxonomy" id="67384"/>
    <lineage>
        <taxon>Bacteria</taxon>
        <taxon>Bacillati</taxon>
        <taxon>Actinomycetota</taxon>
        <taxon>Actinomycetes</taxon>
        <taxon>Kitasatosporales</taxon>
        <taxon>Streptomycetaceae</taxon>
        <taxon>Streptomyces</taxon>
    </lineage>
</organism>
<feature type="compositionally biased region" description="Basic and acidic residues" evidence="3">
    <location>
        <begin position="12"/>
        <end position="24"/>
    </location>
</feature>
<comment type="caution">
    <text evidence="5">The sequence shown here is derived from an EMBL/GenBank/DDBJ whole genome shotgun (WGS) entry which is preliminary data.</text>
</comment>
<dbReference type="GeneID" id="96288208"/>
<dbReference type="SMART" id="SM00862">
    <property type="entry name" value="Trans_reg_C"/>
    <property type="match status" value="1"/>
</dbReference>
<gene>
    <name evidence="5" type="ORF">GCM10010326_01570</name>
</gene>
<dbReference type="EMBL" id="BMUU01000001">
    <property type="protein sequence ID" value="GGY13926.1"/>
    <property type="molecule type" value="Genomic_DNA"/>
</dbReference>
<keyword evidence="6" id="KW-1185">Reference proteome</keyword>
<dbReference type="RefSeq" id="WP_190025804.1">
    <property type="nucleotide sequence ID" value="NZ_BMUU01000001.1"/>
</dbReference>
<feature type="domain" description="OmpR/PhoB-type" evidence="4">
    <location>
        <begin position="57"/>
        <end position="154"/>
    </location>
</feature>
<dbReference type="Proteomes" id="UP000600946">
    <property type="component" value="Unassembled WGS sequence"/>
</dbReference>
<feature type="DNA-binding region" description="OmpR/PhoB-type" evidence="2">
    <location>
        <begin position="57"/>
        <end position="154"/>
    </location>
</feature>
<dbReference type="SUPFAM" id="SSF46894">
    <property type="entry name" value="C-terminal effector domain of the bipartite response regulators"/>
    <property type="match status" value="1"/>
</dbReference>